<gene>
    <name evidence="1" type="ORF">DICVIV_01149</name>
</gene>
<dbReference type="EMBL" id="KN716161">
    <property type="protein sequence ID" value="KJH52688.1"/>
    <property type="molecule type" value="Genomic_DNA"/>
</dbReference>
<proteinExistence type="predicted"/>
<reference evidence="1 2" key="1">
    <citation type="submission" date="2013-11" db="EMBL/GenBank/DDBJ databases">
        <title>Draft genome of the bovine lungworm Dictyocaulus viviparus.</title>
        <authorList>
            <person name="Mitreva M."/>
        </authorList>
    </citation>
    <scope>NUCLEOTIDE SEQUENCE [LARGE SCALE GENOMIC DNA]</scope>
    <source>
        <strain evidence="1 2">HannoverDv2000</strain>
    </source>
</reference>
<dbReference type="STRING" id="29172.A0A0D8Y783"/>
<keyword evidence="2" id="KW-1185">Reference proteome</keyword>
<evidence type="ECO:0000313" key="2">
    <source>
        <dbReference type="Proteomes" id="UP000053766"/>
    </source>
</evidence>
<accession>A0A0D8Y783</accession>
<reference evidence="2" key="2">
    <citation type="journal article" date="2016" name="Sci. Rep.">
        <title>Dictyocaulus viviparus genome, variome and transcriptome elucidate lungworm biology and support future intervention.</title>
        <authorList>
            <person name="McNulty S.N."/>
            <person name="Strube C."/>
            <person name="Rosa B.A."/>
            <person name="Martin J.C."/>
            <person name="Tyagi R."/>
            <person name="Choi Y.J."/>
            <person name="Wang Q."/>
            <person name="Hallsworth Pepin K."/>
            <person name="Zhang X."/>
            <person name="Ozersky P."/>
            <person name="Wilson R.K."/>
            <person name="Sternberg P.W."/>
            <person name="Gasser R.B."/>
            <person name="Mitreva M."/>
        </authorList>
    </citation>
    <scope>NUCLEOTIDE SEQUENCE [LARGE SCALE GENOMIC DNA]</scope>
    <source>
        <strain evidence="2">HannoverDv2000</strain>
    </source>
</reference>
<dbReference type="AlphaFoldDB" id="A0A0D8Y783"/>
<dbReference type="SUPFAM" id="SSF63748">
    <property type="entry name" value="Tudor/PWWP/MBT"/>
    <property type="match status" value="1"/>
</dbReference>
<sequence length="159" mass="18079">MVHKNLYIIQVLSCNEFANVLYLDSGGTELVLPHSLYKIHPSHCSYPAMCMQMCMFGVAPSAGKGQLEWNDEAKALWKKLLREDLPIVVSVLKRLNYADDNRVLSATEPPWCRPGVMFIQFMKVFGDSVSILEKFCSPSKCPRNGVFCDDVPRSWIYNK</sequence>
<dbReference type="Proteomes" id="UP000053766">
    <property type="component" value="Unassembled WGS sequence"/>
</dbReference>
<protein>
    <recommendedName>
        <fullName evidence="3">Tudor domain-containing protein</fullName>
    </recommendedName>
</protein>
<organism evidence="1 2">
    <name type="scientific">Dictyocaulus viviparus</name>
    <name type="common">Bovine lungworm</name>
    <dbReference type="NCBI Taxonomy" id="29172"/>
    <lineage>
        <taxon>Eukaryota</taxon>
        <taxon>Metazoa</taxon>
        <taxon>Ecdysozoa</taxon>
        <taxon>Nematoda</taxon>
        <taxon>Chromadorea</taxon>
        <taxon>Rhabditida</taxon>
        <taxon>Rhabditina</taxon>
        <taxon>Rhabditomorpha</taxon>
        <taxon>Strongyloidea</taxon>
        <taxon>Metastrongylidae</taxon>
        <taxon>Dictyocaulus</taxon>
    </lineage>
</organism>
<dbReference type="Gene3D" id="2.40.50.90">
    <property type="match status" value="1"/>
</dbReference>
<name>A0A0D8Y783_DICVI</name>
<dbReference type="OrthoDB" id="5832178at2759"/>
<dbReference type="InterPro" id="IPR035437">
    <property type="entry name" value="SNase_OB-fold_sf"/>
</dbReference>
<evidence type="ECO:0008006" key="3">
    <source>
        <dbReference type="Google" id="ProtNLM"/>
    </source>
</evidence>
<evidence type="ECO:0000313" key="1">
    <source>
        <dbReference type="EMBL" id="KJH52688.1"/>
    </source>
</evidence>